<dbReference type="PANTHER" id="PTHR48013">
    <property type="entry name" value="DUAL SPECIFICITY MITOGEN-ACTIVATED PROTEIN KINASE KINASE 5-RELATED"/>
    <property type="match status" value="1"/>
</dbReference>
<dbReference type="EC" id="2.7.12.2" evidence="7"/>
<dbReference type="PROSITE" id="PS00108">
    <property type="entry name" value="PROTEIN_KINASE_ST"/>
    <property type="match status" value="2"/>
</dbReference>
<keyword evidence="4" id="KW-0418">Kinase</keyword>
<sequence length="841" mass="95883">MEQSSTVHDKIREFEARVRKWRRLRFGFSDAVNFLPGRRTASSDNRNRSERAESVSPTKPVPPSTPPPGFRLKPQLNLPIGAATSPLPRKVMERAAHLGITATPLILPPDDEMSPGTRERRARAQRLQEIKKKANQLRIFGEGQMNVNGLSELSHRRRIGEGNYGSVDEYTFRGQVMAVKRIFLQGGRDKENTKNVLMEISFCMADHKHENIVNSYGFLYFDDTFFICMERVASCLNKIQIRTRNEPVPHDILQRIMADVILGLKCLKENFNILHRDVKPSNILISMDGVGKICDFGIAGFLDNSLAHSENVGCPIYMAPERFDKGPAESSLTLNARNYDVRSDIWSVGITQVELARGRHPYVGGSEFEMISRMLDSPSPFIDSNDDTFSSEMAEFSQGVLTKDPRQRPKYPELVRYVYVINGMHISHEVVAEWLHEIMTIRDDDSNSSDGIDQRPVRERVKGVNEFTRFMDEVEECDRIHYTTFPEETEEELQKRRNRFFEELEWPGGLDGAQKLGGDDSLSMVSRQEEMNRRYEAVRAQANILRIGGKEVKIVRADVKDLKFIAEIGHGSCGHVSKYTYGGQLMAVKEMVKSANAEEMKRIIMDLDVVTKASDCPNIVHAYGYFITDEKVMVCMEVMATCLDRLLRHTGNTPVPEYIIGQIAVSVLTALDYLKEKHHIIHRDVKPSNILLDWNGVVKLCDFGISGNLIHSKVYTRQAGCPPYMAPERLNPNASPNYDIRSDVWSFGITMVELARGKYPYSNLNNEFDIFSEIMRGEPPVLTMDEGFSEEFVDFVSLLLQKEVEKRPKYNKLLNHPFIIRSKNEDTDVAEWFTGIMQLED</sequence>
<comment type="catalytic activity">
    <reaction evidence="10">
        <text>L-tyrosyl-[protein] + ATP = O-phospho-L-tyrosyl-[protein] + ADP + H(+)</text>
        <dbReference type="Rhea" id="RHEA:10596"/>
        <dbReference type="Rhea" id="RHEA-COMP:10136"/>
        <dbReference type="Rhea" id="RHEA-COMP:20101"/>
        <dbReference type="ChEBI" id="CHEBI:15378"/>
        <dbReference type="ChEBI" id="CHEBI:30616"/>
        <dbReference type="ChEBI" id="CHEBI:46858"/>
        <dbReference type="ChEBI" id="CHEBI:61978"/>
        <dbReference type="ChEBI" id="CHEBI:456216"/>
        <dbReference type="EC" id="2.7.12.2"/>
    </reaction>
</comment>
<keyword evidence="1" id="KW-0723">Serine/threonine-protein kinase</keyword>
<comment type="catalytic activity">
    <reaction evidence="8">
        <text>L-seryl-[protein] + ATP = O-phospho-L-seryl-[protein] + ADP + H(+)</text>
        <dbReference type="Rhea" id="RHEA:17989"/>
        <dbReference type="Rhea" id="RHEA-COMP:9863"/>
        <dbReference type="Rhea" id="RHEA-COMP:11604"/>
        <dbReference type="ChEBI" id="CHEBI:15378"/>
        <dbReference type="ChEBI" id="CHEBI:29999"/>
        <dbReference type="ChEBI" id="CHEBI:30616"/>
        <dbReference type="ChEBI" id="CHEBI:83421"/>
        <dbReference type="ChEBI" id="CHEBI:456216"/>
        <dbReference type="EC" id="2.7.12.2"/>
    </reaction>
</comment>
<dbReference type="InterPro" id="IPR000719">
    <property type="entry name" value="Prot_kinase_dom"/>
</dbReference>
<reference evidence="14" key="1">
    <citation type="journal article" date="2008" name="Nat. Genet.">
        <title>The Pristionchus pacificus genome provides a unique perspective on nematode lifestyle and parasitism.</title>
        <authorList>
            <person name="Dieterich C."/>
            <person name="Clifton S.W."/>
            <person name="Schuster L.N."/>
            <person name="Chinwalla A."/>
            <person name="Delehaunty K."/>
            <person name="Dinkelacker I."/>
            <person name="Fulton L."/>
            <person name="Fulton R."/>
            <person name="Godfrey J."/>
            <person name="Minx P."/>
            <person name="Mitreva M."/>
            <person name="Roeseler W."/>
            <person name="Tian H."/>
            <person name="Witte H."/>
            <person name="Yang S.P."/>
            <person name="Wilson R.K."/>
            <person name="Sommer R.J."/>
        </authorList>
    </citation>
    <scope>NUCLEOTIDE SEQUENCE [LARGE SCALE GENOMIC DNA]</scope>
    <source>
        <strain evidence="14">PS312</strain>
    </source>
</reference>
<evidence type="ECO:0000259" key="12">
    <source>
        <dbReference type="PROSITE" id="PS50011"/>
    </source>
</evidence>
<evidence type="ECO:0000256" key="5">
    <source>
        <dbReference type="ARBA" id="ARBA00022840"/>
    </source>
</evidence>
<dbReference type="GO" id="GO:0004674">
    <property type="term" value="F:protein serine/threonine kinase activity"/>
    <property type="evidence" value="ECO:0007669"/>
    <property type="project" value="UniProtKB-KW"/>
</dbReference>
<keyword evidence="14" id="KW-1185">Reference proteome</keyword>
<dbReference type="FunFam" id="1.10.510.10:FF:001891">
    <property type="entry name" value="Dual specificity mitogen-activated protein kinase kinase mek-1"/>
    <property type="match status" value="1"/>
</dbReference>
<accession>A0A8R1U3G7</accession>
<dbReference type="FunFam" id="3.30.200.20:FF:000040">
    <property type="entry name" value="Dual specificity mitogen-activated protein kinase kinase"/>
    <property type="match status" value="2"/>
</dbReference>
<dbReference type="GO" id="GO:0004708">
    <property type="term" value="F:MAP kinase kinase activity"/>
    <property type="evidence" value="ECO:0000318"/>
    <property type="project" value="GO_Central"/>
</dbReference>
<dbReference type="Proteomes" id="UP000005239">
    <property type="component" value="Unassembled WGS sequence"/>
</dbReference>
<reference evidence="13" key="2">
    <citation type="submission" date="2022-06" db="UniProtKB">
        <authorList>
            <consortium name="EnsemblMetazoa"/>
        </authorList>
    </citation>
    <scope>IDENTIFICATION</scope>
    <source>
        <strain evidence="13">PS312</strain>
    </source>
</reference>
<evidence type="ECO:0000256" key="7">
    <source>
        <dbReference type="ARBA" id="ARBA00038999"/>
    </source>
</evidence>
<dbReference type="Gene3D" id="1.10.510.10">
    <property type="entry name" value="Transferase(Phosphotransferase) domain 1"/>
    <property type="match status" value="2"/>
</dbReference>
<dbReference type="AlphaFoldDB" id="A0A8R1U3G7"/>
<evidence type="ECO:0000256" key="6">
    <source>
        <dbReference type="ARBA" id="ARBA00038035"/>
    </source>
</evidence>
<dbReference type="Gene3D" id="3.30.200.20">
    <property type="entry name" value="Phosphorylase Kinase, domain 1"/>
    <property type="match status" value="2"/>
</dbReference>
<keyword evidence="5" id="KW-0067">ATP-binding</keyword>
<dbReference type="EnsemblMetazoa" id="PPA00036.1">
    <property type="protein sequence ID" value="PPA00036.1"/>
    <property type="gene ID" value="WBGene00089590"/>
</dbReference>
<dbReference type="InterPro" id="IPR008271">
    <property type="entry name" value="Ser/Thr_kinase_AS"/>
</dbReference>
<evidence type="ECO:0000256" key="2">
    <source>
        <dbReference type="ARBA" id="ARBA00022679"/>
    </source>
</evidence>
<dbReference type="PANTHER" id="PTHR48013:SF11">
    <property type="entry name" value="LICORNE"/>
    <property type="match status" value="1"/>
</dbReference>
<evidence type="ECO:0000256" key="10">
    <source>
        <dbReference type="ARBA" id="ARBA00051693"/>
    </source>
</evidence>
<dbReference type="GO" id="GO:0000165">
    <property type="term" value="P:MAPK cascade"/>
    <property type="evidence" value="ECO:0000318"/>
    <property type="project" value="GO_Central"/>
</dbReference>
<evidence type="ECO:0000313" key="13">
    <source>
        <dbReference type="EnsemblMetazoa" id="PPA00036.1"/>
    </source>
</evidence>
<dbReference type="SMART" id="SM00220">
    <property type="entry name" value="S_TKc"/>
    <property type="match status" value="2"/>
</dbReference>
<dbReference type="SUPFAM" id="SSF56112">
    <property type="entry name" value="Protein kinase-like (PK-like)"/>
    <property type="match status" value="2"/>
</dbReference>
<evidence type="ECO:0000256" key="11">
    <source>
        <dbReference type="SAM" id="MobiDB-lite"/>
    </source>
</evidence>
<feature type="domain" description="Protein kinase" evidence="12">
    <location>
        <begin position="562"/>
        <end position="819"/>
    </location>
</feature>
<feature type="domain" description="Protein kinase" evidence="12">
    <location>
        <begin position="153"/>
        <end position="420"/>
    </location>
</feature>
<comment type="similarity">
    <text evidence="6">Belongs to the protein kinase superfamily. STE Ser/Thr protein kinase family. MAP kinase kinase subfamily.</text>
</comment>
<comment type="catalytic activity">
    <reaction evidence="9">
        <text>L-threonyl-[protein] + ATP = O-phospho-L-threonyl-[protein] + ADP + H(+)</text>
        <dbReference type="Rhea" id="RHEA:46608"/>
        <dbReference type="Rhea" id="RHEA-COMP:11060"/>
        <dbReference type="Rhea" id="RHEA-COMP:11605"/>
        <dbReference type="ChEBI" id="CHEBI:15378"/>
        <dbReference type="ChEBI" id="CHEBI:30013"/>
        <dbReference type="ChEBI" id="CHEBI:30616"/>
        <dbReference type="ChEBI" id="CHEBI:61977"/>
        <dbReference type="ChEBI" id="CHEBI:456216"/>
        <dbReference type="EC" id="2.7.12.2"/>
    </reaction>
</comment>
<gene>
    <name evidence="13" type="primary">WBGene00089590</name>
</gene>
<dbReference type="FunFam" id="1.10.510.10:FF:000432">
    <property type="entry name" value="mitogen-activated protein kinase kinase 3"/>
    <property type="match status" value="1"/>
</dbReference>
<evidence type="ECO:0000256" key="1">
    <source>
        <dbReference type="ARBA" id="ARBA00022527"/>
    </source>
</evidence>
<evidence type="ECO:0000256" key="9">
    <source>
        <dbReference type="ARBA" id="ARBA00049299"/>
    </source>
</evidence>
<evidence type="ECO:0000256" key="8">
    <source>
        <dbReference type="ARBA" id="ARBA00049014"/>
    </source>
</evidence>
<proteinExistence type="inferred from homology"/>
<protein>
    <recommendedName>
        <fullName evidence="7">mitogen-activated protein kinase kinase</fullName>
        <ecNumber evidence="7">2.7.12.2</ecNumber>
    </recommendedName>
</protein>
<keyword evidence="2" id="KW-0808">Transferase</keyword>
<evidence type="ECO:0000256" key="4">
    <source>
        <dbReference type="ARBA" id="ARBA00022777"/>
    </source>
</evidence>
<keyword evidence="3" id="KW-0547">Nucleotide-binding</keyword>
<feature type="compositionally biased region" description="Pro residues" evidence="11">
    <location>
        <begin position="59"/>
        <end position="69"/>
    </location>
</feature>
<evidence type="ECO:0000256" key="3">
    <source>
        <dbReference type="ARBA" id="ARBA00022741"/>
    </source>
</evidence>
<organism evidence="13 14">
    <name type="scientific">Pristionchus pacificus</name>
    <name type="common">Parasitic nematode worm</name>
    <dbReference type="NCBI Taxonomy" id="54126"/>
    <lineage>
        <taxon>Eukaryota</taxon>
        <taxon>Metazoa</taxon>
        <taxon>Ecdysozoa</taxon>
        <taxon>Nematoda</taxon>
        <taxon>Chromadorea</taxon>
        <taxon>Rhabditida</taxon>
        <taxon>Rhabditina</taxon>
        <taxon>Diplogasteromorpha</taxon>
        <taxon>Diplogasteroidea</taxon>
        <taxon>Neodiplogasteridae</taxon>
        <taxon>Pristionchus</taxon>
    </lineage>
</organism>
<name>A0A8R1U3G7_PRIPA</name>
<dbReference type="Pfam" id="PF00069">
    <property type="entry name" value="Pkinase"/>
    <property type="match status" value="2"/>
</dbReference>
<dbReference type="GO" id="GO:0005524">
    <property type="term" value="F:ATP binding"/>
    <property type="evidence" value="ECO:0007669"/>
    <property type="project" value="UniProtKB-KW"/>
</dbReference>
<dbReference type="InterPro" id="IPR011009">
    <property type="entry name" value="Kinase-like_dom_sf"/>
</dbReference>
<evidence type="ECO:0000313" key="14">
    <source>
        <dbReference type="Proteomes" id="UP000005239"/>
    </source>
</evidence>
<dbReference type="PROSITE" id="PS50011">
    <property type="entry name" value="PROTEIN_KINASE_DOM"/>
    <property type="match status" value="2"/>
</dbReference>
<feature type="region of interest" description="Disordered" evidence="11">
    <location>
        <begin position="35"/>
        <end position="81"/>
    </location>
</feature>